<feature type="compositionally biased region" description="Low complexity" evidence="1">
    <location>
        <begin position="640"/>
        <end position="650"/>
    </location>
</feature>
<evidence type="ECO:0000259" key="2">
    <source>
        <dbReference type="PROSITE" id="PS50090"/>
    </source>
</evidence>
<dbReference type="InterPro" id="IPR017884">
    <property type="entry name" value="SANT_dom"/>
</dbReference>
<feature type="compositionally biased region" description="Acidic residues" evidence="1">
    <location>
        <begin position="462"/>
        <end position="482"/>
    </location>
</feature>
<organism evidence="4 5">
    <name type="scientific">Zancudomyces culisetae</name>
    <name type="common">Gut fungus</name>
    <name type="synonym">Smittium culisetae</name>
    <dbReference type="NCBI Taxonomy" id="1213189"/>
    <lineage>
        <taxon>Eukaryota</taxon>
        <taxon>Fungi</taxon>
        <taxon>Fungi incertae sedis</taxon>
        <taxon>Zoopagomycota</taxon>
        <taxon>Kickxellomycotina</taxon>
        <taxon>Harpellomycetes</taxon>
        <taxon>Harpellales</taxon>
        <taxon>Legeriomycetaceae</taxon>
        <taxon>Zancudomyces</taxon>
    </lineage>
</organism>
<dbReference type="SMART" id="SM00717">
    <property type="entry name" value="SANT"/>
    <property type="match status" value="2"/>
</dbReference>
<accession>A0A1R1PTH1</accession>
<dbReference type="Proteomes" id="UP000188320">
    <property type="component" value="Unassembled WGS sequence"/>
</dbReference>
<feature type="compositionally biased region" description="Low complexity" evidence="1">
    <location>
        <begin position="521"/>
        <end position="536"/>
    </location>
</feature>
<evidence type="ECO:0000259" key="3">
    <source>
        <dbReference type="PROSITE" id="PS51293"/>
    </source>
</evidence>
<dbReference type="PROSITE" id="PS50090">
    <property type="entry name" value="MYB_LIKE"/>
    <property type="match status" value="1"/>
</dbReference>
<dbReference type="SUPFAM" id="SSF46689">
    <property type="entry name" value="Homeodomain-like"/>
    <property type="match status" value="2"/>
</dbReference>
<keyword evidence="5" id="KW-1185">Reference proteome</keyword>
<dbReference type="Pfam" id="PF00249">
    <property type="entry name" value="Myb_DNA-binding"/>
    <property type="match status" value="2"/>
</dbReference>
<dbReference type="AlphaFoldDB" id="A0A1R1PTH1"/>
<reference evidence="5" key="1">
    <citation type="submission" date="2017-01" db="EMBL/GenBank/DDBJ databases">
        <authorList>
            <person name="Wang Y."/>
            <person name="White M."/>
            <person name="Kvist S."/>
            <person name="Moncalvo J.-M."/>
        </authorList>
    </citation>
    <scope>NUCLEOTIDE SEQUENCE [LARGE SCALE GENOMIC DNA]</scope>
    <source>
        <strain evidence="5">COL-18-3</strain>
    </source>
</reference>
<sequence>MEIDTTMILSGRIPTTLDSQSIQSDTEASEDYMDSLLYYGPSYPPYMDSRPQLHPPQPTTSAVPVAQRIYQARGGAGETPLDPAIDVGLDDERLGAVLWTRNERQNALEGFMRFGRSFADVARVVQTKTEAQCRYFFYHYRTTRGAMVSELVAEPAVSAVTKPAKPVLATPTSSIGLNLSLPTTSLPKPATSSPSLSLSLPVIPDTSNSVDTSNPVDTTNPVDDTVPENKDNDDSANATSPVKPLSKHIDNDNDDEDSSSVPLALRLSNFSTDSKPSIEPVLQLPTPTSQPVESATDNSTEKNPKKPIFSSYWSVQERATFLSLLPTMGDNWQQLSSALGTKTPIQVRNYYRSHRQKLGLDSILLEYQNSHKPLQSSSSQSTPLIAAAQLLLAEDGHVKKKRKTKKRSIDRSNPDIVLLQQQQQQYQQQQQQQKQKQKQKQKKVQEQEQEQEQEQDQHVQELEQEPEQEPDQEPDQEQEQEQEQEHEQDQTNSFGGGPSLAISGGHAFVVTSQHPHLRRPSSSSISSSLSGAQHSSTHPQINSLASESSQPTPPPLDSLPPMLPSSPAELHRPSITNISSLLNAPADDSANHSPPYHYPDIDNTSHLYQQQLQQQLQQQQQLQPQYQQQLQQQLHHHHQQQQQQQQQQHYRYPSHRSLSGLESLVHAATSIDAASSSPYQPPHSYQYPPLIQQHQTKKKGQKISSFSSLIIY</sequence>
<feature type="region of interest" description="Disordered" evidence="1">
    <location>
        <begin position="443"/>
        <end position="602"/>
    </location>
</feature>
<dbReference type="InterPro" id="IPR055310">
    <property type="entry name" value="CEP112"/>
</dbReference>
<feature type="compositionally biased region" description="Polar residues" evidence="1">
    <location>
        <begin position="285"/>
        <end position="298"/>
    </location>
</feature>
<feature type="compositionally biased region" description="Polar residues" evidence="1">
    <location>
        <begin position="537"/>
        <end position="547"/>
    </location>
</feature>
<feature type="region of interest" description="Disordered" evidence="1">
    <location>
        <begin position="627"/>
        <end position="653"/>
    </location>
</feature>
<dbReference type="OrthoDB" id="10258692at2759"/>
<keyword evidence="4" id="KW-0675">Receptor</keyword>
<proteinExistence type="predicted"/>
<feature type="domain" description="SANT" evidence="3">
    <location>
        <begin position="99"/>
        <end position="145"/>
    </location>
</feature>
<feature type="compositionally biased region" description="Polar residues" evidence="1">
    <location>
        <begin position="205"/>
        <end position="222"/>
    </location>
</feature>
<feature type="region of interest" description="Disordered" evidence="1">
    <location>
        <begin position="186"/>
        <end position="305"/>
    </location>
</feature>
<comment type="caution">
    <text evidence="4">The sequence shown here is derived from an EMBL/GenBank/DDBJ whole genome shotgun (WGS) entry which is preliminary data.</text>
</comment>
<dbReference type="EMBL" id="LSSK01000237">
    <property type="protein sequence ID" value="OMH84203.1"/>
    <property type="molecule type" value="Genomic_DNA"/>
</dbReference>
<feature type="compositionally biased region" description="Low complexity" evidence="1">
    <location>
        <begin position="186"/>
        <end position="201"/>
    </location>
</feature>
<evidence type="ECO:0000313" key="4">
    <source>
        <dbReference type="EMBL" id="OMH84203.1"/>
    </source>
</evidence>
<dbReference type="InterPro" id="IPR009057">
    <property type="entry name" value="Homeodomain-like_sf"/>
</dbReference>
<feature type="domain" description="Myb-like" evidence="2">
    <location>
        <begin position="313"/>
        <end position="355"/>
    </location>
</feature>
<dbReference type="PROSITE" id="PS51293">
    <property type="entry name" value="SANT"/>
    <property type="match status" value="1"/>
</dbReference>
<dbReference type="CDD" id="cd00167">
    <property type="entry name" value="SANT"/>
    <property type="match status" value="2"/>
</dbReference>
<dbReference type="PANTHER" id="PTHR18871">
    <property type="entry name" value="CENTROSOMAL PROTEIN OF 112 KDA"/>
    <property type="match status" value="1"/>
</dbReference>
<evidence type="ECO:0000313" key="5">
    <source>
        <dbReference type="Proteomes" id="UP000188320"/>
    </source>
</evidence>
<feature type="compositionally biased region" description="Pro residues" evidence="1">
    <location>
        <begin position="551"/>
        <end position="564"/>
    </location>
</feature>
<dbReference type="Gene3D" id="1.20.58.1880">
    <property type="match status" value="2"/>
</dbReference>
<dbReference type="InterPro" id="IPR001005">
    <property type="entry name" value="SANT/Myb"/>
</dbReference>
<gene>
    <name evidence="4" type="ORF">AX774_g2280</name>
</gene>
<protein>
    <submittedName>
        <fullName evidence="4">Nuclear receptor corepressor 1</fullName>
    </submittedName>
</protein>
<evidence type="ECO:0000256" key="1">
    <source>
        <dbReference type="SAM" id="MobiDB-lite"/>
    </source>
</evidence>
<name>A0A1R1PTH1_ZANCU</name>
<dbReference type="PANTHER" id="PTHR18871:SF2">
    <property type="entry name" value="CENTROSOMAL PROTEIN OF 112 KDA"/>
    <property type="match status" value="1"/>
</dbReference>